<proteinExistence type="predicted"/>
<dbReference type="EMBL" id="SOSA01000154">
    <property type="protein sequence ID" value="THC95506.1"/>
    <property type="molecule type" value="Genomic_DNA"/>
</dbReference>
<comment type="caution">
    <text evidence="3">The sequence shown here is derived from an EMBL/GenBank/DDBJ whole genome shotgun (WGS) entry which is preliminary data.</text>
</comment>
<dbReference type="EMBL" id="QUQM01000001">
    <property type="protein sequence ID" value="KAA8650004.1"/>
    <property type="molecule type" value="Genomic_DNA"/>
</dbReference>
<evidence type="ECO:0000313" key="3">
    <source>
        <dbReference type="EMBL" id="THC95506.1"/>
    </source>
</evidence>
<protein>
    <submittedName>
        <fullName evidence="3">Uncharacterized protein</fullName>
    </submittedName>
</protein>
<dbReference type="AlphaFoldDB" id="A0A4S3JJ16"/>
<sequence length="111" mass="11774">MAEPEDVEEDLFADLYDADDAGNQTTSAVETSQVPHAIPSDTSAQYSSTPHAQSFEQVQEQTGDSRDIYQNPQSQGGFQGSGGDLDPVFGHNVTITPAESEPQGTGIKEDG</sequence>
<evidence type="ECO:0000313" key="4">
    <source>
        <dbReference type="Proteomes" id="UP000308092"/>
    </source>
</evidence>
<dbReference type="STRING" id="1220188.A0A4S3JJ16"/>
<evidence type="ECO:0000256" key="1">
    <source>
        <dbReference type="SAM" id="MobiDB-lite"/>
    </source>
</evidence>
<feature type="compositionally biased region" description="Polar residues" evidence="1">
    <location>
        <begin position="22"/>
        <end position="72"/>
    </location>
</feature>
<dbReference type="Proteomes" id="UP000308092">
    <property type="component" value="Unassembled WGS sequence"/>
</dbReference>
<organism evidence="3 4">
    <name type="scientific">Aspergillus tanneri</name>
    <dbReference type="NCBI Taxonomy" id="1220188"/>
    <lineage>
        <taxon>Eukaryota</taxon>
        <taxon>Fungi</taxon>
        <taxon>Dikarya</taxon>
        <taxon>Ascomycota</taxon>
        <taxon>Pezizomycotina</taxon>
        <taxon>Eurotiomycetes</taxon>
        <taxon>Eurotiomycetidae</taxon>
        <taxon>Eurotiales</taxon>
        <taxon>Aspergillaceae</taxon>
        <taxon>Aspergillus</taxon>
        <taxon>Aspergillus subgen. Circumdati</taxon>
    </lineage>
</organism>
<evidence type="ECO:0000313" key="2">
    <source>
        <dbReference type="EMBL" id="KAA8650004.1"/>
    </source>
</evidence>
<evidence type="ECO:0000313" key="5">
    <source>
        <dbReference type="Proteomes" id="UP000324241"/>
    </source>
</evidence>
<keyword evidence="4" id="KW-1185">Reference proteome</keyword>
<gene>
    <name evidence="2" type="ORF">ATNIH1004_002684</name>
    <name evidence="3" type="ORF">EYZ11_005021</name>
</gene>
<reference evidence="3 4" key="1">
    <citation type="submission" date="2019-03" db="EMBL/GenBank/DDBJ databases">
        <title>The genome sequence of a newly discovered highly antifungal drug resistant Aspergillus species, Aspergillus tanneri NIH 1004.</title>
        <authorList>
            <person name="Mounaud S."/>
            <person name="Singh I."/>
            <person name="Joardar V."/>
            <person name="Pakala S."/>
            <person name="Pakala S."/>
            <person name="Venepally P."/>
            <person name="Hoover J."/>
            <person name="Nierman W."/>
            <person name="Chung J."/>
            <person name="Losada L."/>
        </authorList>
    </citation>
    <scope>NUCLEOTIDE SEQUENCE [LARGE SCALE GENOMIC DNA]</scope>
    <source>
        <strain evidence="3 4">NIH1004</strain>
    </source>
</reference>
<feature type="region of interest" description="Disordered" evidence="1">
    <location>
        <begin position="17"/>
        <end position="111"/>
    </location>
</feature>
<dbReference type="VEuPathDB" id="FungiDB:EYZ11_005021"/>
<accession>A0A4S3JJ16</accession>
<dbReference type="OrthoDB" id="3872446at2759"/>
<dbReference type="GeneID" id="54325386"/>
<dbReference type="Proteomes" id="UP000324241">
    <property type="component" value="Unassembled WGS sequence"/>
</dbReference>
<name>A0A4S3JJ16_9EURO</name>
<dbReference type="RefSeq" id="XP_033429365.1">
    <property type="nucleotide sequence ID" value="XM_033567370.1"/>
</dbReference>
<reference evidence="2 5" key="2">
    <citation type="submission" date="2019-08" db="EMBL/GenBank/DDBJ databases">
        <title>The genome sequence of a newly discovered highly antifungal drug resistant Aspergillus species, Aspergillus tanneri NIH 1004.</title>
        <authorList>
            <person name="Mounaud S."/>
            <person name="Singh I."/>
            <person name="Joardar V."/>
            <person name="Pakala S."/>
            <person name="Pakala S."/>
            <person name="Venepally P."/>
            <person name="Chung J.K."/>
            <person name="Losada L."/>
            <person name="Nierman W.C."/>
        </authorList>
    </citation>
    <scope>NUCLEOTIDE SEQUENCE [LARGE SCALE GENOMIC DNA]</scope>
    <source>
        <strain evidence="2 5">NIH1004</strain>
    </source>
</reference>